<dbReference type="Pfam" id="PF00271">
    <property type="entry name" value="Helicase_C"/>
    <property type="match status" value="1"/>
</dbReference>
<dbReference type="EMBL" id="CP009389">
    <property type="protein sequence ID" value="AIN97688.1"/>
    <property type="molecule type" value="Genomic_DNA"/>
</dbReference>
<name>A0A088RP38_LEIPA</name>
<dbReference type="OrthoDB" id="10253254at2759"/>
<dbReference type="CDD" id="cd17917">
    <property type="entry name" value="DEXHc_RHA-like"/>
    <property type="match status" value="1"/>
</dbReference>
<keyword evidence="4" id="KW-0378">Hydrolase</keyword>
<evidence type="ECO:0000256" key="4">
    <source>
        <dbReference type="ARBA" id="ARBA00022801"/>
    </source>
</evidence>
<dbReference type="eggNOG" id="KOG0925">
    <property type="taxonomic scope" value="Eukaryota"/>
</dbReference>
<accession>A0A088RP38</accession>
<dbReference type="Pfam" id="PF21010">
    <property type="entry name" value="HA2_C"/>
    <property type="match status" value="1"/>
</dbReference>
<keyword evidence="6" id="KW-0067">ATP-binding</keyword>
<dbReference type="Pfam" id="PF00270">
    <property type="entry name" value="DEAD"/>
    <property type="match status" value="1"/>
</dbReference>
<sequence>MVTAHLMALKRVRSEATENSEVGLDDMLVSQLAKKRPDVATCTSSSAVSPFTQQPFSARYKELLMARQRLPVFEKRHLIQETVRTHPVTLLVGETGSGKTTQVPHFLAELQGTCTGVVACTQPRRIAAISVATRVAEEMDVQLGAHVGYHVRFDSRKCNATRVLYMTDGMLLREAFTDPDLTNYSVVVVDEAHERTIDTDVVLGLLKQLLTRRPSFRLVVMSATLDVAKIQSYFPCAPLVHVSGRMYNVDVFYMPEPVRDYVEATVSCVRQVHEREPAGDILCFLTGEAEIERAVAALHQALGSSSAGASKEQGAPVQGARADLTPLSTLAEDLAAPARPTEVVVLPLYGSLSLKDQQKVFATYPPNTRKVVVATNIAETSVTIDGIVYVVDCGYQKQSLYNSEARVDYLLPAVISKASAEQRKGRAGRTRPGKCFRLFTLVDFASFPDQAHPEILRTNIVNTVLLLLTLGIANPCEFPFIDPPSDQGMSDAFYQLLYFGAVNDGLELTDFGRRMAALPVDACLARMLLMAPKHGCGADTAVVAAMLEAGNAFSRPPAKLKEAREAHARFDDADGDHIVLFRVFHAYLKNQQNGKRFCHENYLRHQTLQQAVQVYNQLRWSMGQLKIPVRSTYIPERDYVDTVALRKAVLEGFFTQVARLTPAPSGSHRGGVDPTTRIYRTVRDALSVTLHRQSVLAAVQKSRALPAWIVFDRLEVQGDAGTFIRTASAVEVDWLLDVSHFYTDLSEIPDGDIAQVLRRAQEARK</sequence>
<evidence type="ECO:0000256" key="3">
    <source>
        <dbReference type="ARBA" id="ARBA00022741"/>
    </source>
</evidence>
<keyword evidence="2" id="KW-0507">mRNA processing</keyword>
<organism evidence="11 12">
    <name type="scientific">Leishmania panamensis</name>
    <dbReference type="NCBI Taxonomy" id="5679"/>
    <lineage>
        <taxon>Eukaryota</taxon>
        <taxon>Discoba</taxon>
        <taxon>Euglenozoa</taxon>
        <taxon>Kinetoplastea</taxon>
        <taxon>Metakinetoplastina</taxon>
        <taxon>Trypanosomatida</taxon>
        <taxon>Trypanosomatidae</taxon>
        <taxon>Leishmaniinae</taxon>
        <taxon>Leishmania</taxon>
        <taxon>Leishmania guyanensis species complex</taxon>
    </lineage>
</organism>
<evidence type="ECO:0000256" key="8">
    <source>
        <dbReference type="ARBA" id="ARBA00047984"/>
    </source>
</evidence>
<dbReference type="GO" id="GO:0008380">
    <property type="term" value="P:RNA splicing"/>
    <property type="evidence" value="ECO:0007669"/>
    <property type="project" value="UniProtKB-KW"/>
</dbReference>
<dbReference type="InterPro" id="IPR002464">
    <property type="entry name" value="DNA/RNA_helicase_DEAH_CS"/>
</dbReference>
<evidence type="ECO:0000259" key="9">
    <source>
        <dbReference type="PROSITE" id="PS51192"/>
    </source>
</evidence>
<evidence type="ECO:0000256" key="1">
    <source>
        <dbReference type="ARBA" id="ARBA00012552"/>
    </source>
</evidence>
<dbReference type="Proteomes" id="UP000063063">
    <property type="component" value="Chromosome 20"/>
</dbReference>
<dbReference type="SMART" id="SM00490">
    <property type="entry name" value="HELICc"/>
    <property type="match status" value="1"/>
</dbReference>
<evidence type="ECO:0000256" key="5">
    <source>
        <dbReference type="ARBA" id="ARBA00022806"/>
    </source>
</evidence>
<feature type="domain" description="Helicase C-terminal" evidence="10">
    <location>
        <begin position="257"/>
        <end position="471"/>
    </location>
</feature>
<dbReference type="FunFam" id="3.40.50.300:FF:001148">
    <property type="entry name" value="Pre-mRNA-splicing factor ATP-dependent RNA helicase DHX15/PRP43"/>
    <property type="match status" value="1"/>
</dbReference>
<comment type="catalytic activity">
    <reaction evidence="8">
        <text>ATP + H2O = ADP + phosphate + H(+)</text>
        <dbReference type="Rhea" id="RHEA:13065"/>
        <dbReference type="ChEBI" id="CHEBI:15377"/>
        <dbReference type="ChEBI" id="CHEBI:15378"/>
        <dbReference type="ChEBI" id="CHEBI:30616"/>
        <dbReference type="ChEBI" id="CHEBI:43474"/>
        <dbReference type="ChEBI" id="CHEBI:456216"/>
        <dbReference type="EC" id="3.6.4.13"/>
    </reaction>
</comment>
<feature type="domain" description="Helicase ATP-binding" evidence="9">
    <location>
        <begin position="80"/>
        <end position="243"/>
    </location>
</feature>
<dbReference type="RefSeq" id="XP_010698395.1">
    <property type="nucleotide sequence ID" value="XM_010700093.1"/>
</dbReference>
<keyword evidence="3" id="KW-0547">Nucleotide-binding</keyword>
<dbReference type="Gene3D" id="1.20.120.1080">
    <property type="match status" value="1"/>
</dbReference>
<dbReference type="EC" id="3.6.4.13" evidence="1"/>
<dbReference type="PROSITE" id="PS51192">
    <property type="entry name" value="HELICASE_ATP_BIND_1"/>
    <property type="match status" value="1"/>
</dbReference>
<dbReference type="PANTHER" id="PTHR18934">
    <property type="entry name" value="ATP-DEPENDENT RNA HELICASE"/>
    <property type="match status" value="1"/>
</dbReference>
<dbReference type="PROSITE" id="PS51194">
    <property type="entry name" value="HELICASE_CTER"/>
    <property type="match status" value="1"/>
</dbReference>
<keyword evidence="7" id="KW-0508">mRNA splicing</keyword>
<dbReference type="KEGG" id="lpan:LPMP_201940"/>
<dbReference type="GeneID" id="22574403"/>
<gene>
    <name evidence="11" type="ORF">LPMP_201940</name>
</gene>
<keyword evidence="5" id="KW-0347">Helicase</keyword>
<evidence type="ECO:0000256" key="2">
    <source>
        <dbReference type="ARBA" id="ARBA00022664"/>
    </source>
</evidence>
<keyword evidence="12" id="KW-1185">Reference proteome</keyword>
<dbReference type="GO" id="GO:0003724">
    <property type="term" value="F:RNA helicase activity"/>
    <property type="evidence" value="ECO:0007669"/>
    <property type="project" value="UniProtKB-EC"/>
</dbReference>
<dbReference type="InterPro" id="IPR048333">
    <property type="entry name" value="HA2_WH"/>
</dbReference>
<dbReference type="GO" id="GO:0006397">
    <property type="term" value="P:mRNA processing"/>
    <property type="evidence" value="ECO:0007669"/>
    <property type="project" value="UniProtKB-KW"/>
</dbReference>
<dbReference type="Pfam" id="PF07717">
    <property type="entry name" value="OB_NTP_bind"/>
    <property type="match status" value="1"/>
</dbReference>
<dbReference type="SMART" id="SM00487">
    <property type="entry name" value="DEXDc"/>
    <property type="match status" value="1"/>
</dbReference>
<evidence type="ECO:0000256" key="6">
    <source>
        <dbReference type="ARBA" id="ARBA00022840"/>
    </source>
</evidence>
<dbReference type="GO" id="GO:0003723">
    <property type="term" value="F:RNA binding"/>
    <property type="evidence" value="ECO:0007669"/>
    <property type="project" value="TreeGrafter"/>
</dbReference>
<evidence type="ECO:0000313" key="11">
    <source>
        <dbReference type="EMBL" id="AIN97688.1"/>
    </source>
</evidence>
<dbReference type="InterPro" id="IPR007502">
    <property type="entry name" value="Helicase-assoc_dom"/>
</dbReference>
<evidence type="ECO:0000256" key="7">
    <source>
        <dbReference type="ARBA" id="ARBA00023187"/>
    </source>
</evidence>
<reference evidence="11 12" key="1">
    <citation type="journal article" date="2015" name="Sci. Rep.">
        <title>The genome of Leishmania panamensis: insights into genomics of the L. (Viannia) subgenus.</title>
        <authorList>
            <person name="Llanes A."/>
            <person name="Restrepo C.M."/>
            <person name="Vecchio G.D."/>
            <person name="Anguizola F.J."/>
            <person name="Lleonart R."/>
        </authorList>
    </citation>
    <scope>NUCLEOTIDE SEQUENCE [LARGE SCALE GENOMIC DNA]</scope>
    <source>
        <strain evidence="11 12">MHOM/PA/94/PSC-1</strain>
    </source>
</reference>
<evidence type="ECO:0000313" key="12">
    <source>
        <dbReference type="Proteomes" id="UP000063063"/>
    </source>
</evidence>
<dbReference type="GO" id="GO:0016787">
    <property type="term" value="F:hydrolase activity"/>
    <property type="evidence" value="ECO:0007669"/>
    <property type="project" value="UniProtKB-KW"/>
</dbReference>
<dbReference type="SMART" id="SM00847">
    <property type="entry name" value="HA2"/>
    <property type="match status" value="1"/>
</dbReference>
<dbReference type="GO" id="GO:0005524">
    <property type="term" value="F:ATP binding"/>
    <property type="evidence" value="ECO:0007669"/>
    <property type="project" value="UniProtKB-KW"/>
</dbReference>
<evidence type="ECO:0000259" key="10">
    <source>
        <dbReference type="PROSITE" id="PS51194"/>
    </source>
</evidence>
<dbReference type="FunFam" id="1.20.120.1080:FF:000068">
    <property type="entry name" value="ATP-dependent RNA helicase, putative"/>
    <property type="match status" value="1"/>
</dbReference>
<dbReference type="VEuPathDB" id="TriTrypDB:LPAL13_200024800"/>
<protein>
    <recommendedName>
        <fullName evidence="1">RNA helicase</fullName>
        <ecNumber evidence="1">3.6.4.13</ecNumber>
    </recommendedName>
</protein>
<dbReference type="PROSITE" id="PS00690">
    <property type="entry name" value="DEAH_ATP_HELICASE"/>
    <property type="match status" value="1"/>
</dbReference>
<dbReference type="InterPro" id="IPR001650">
    <property type="entry name" value="Helicase_C-like"/>
</dbReference>
<dbReference type="AlphaFoldDB" id="A0A088RP38"/>
<dbReference type="InterPro" id="IPR027417">
    <property type="entry name" value="P-loop_NTPase"/>
</dbReference>
<dbReference type="Pfam" id="PF04408">
    <property type="entry name" value="WHD_HA2"/>
    <property type="match status" value="1"/>
</dbReference>
<dbReference type="SUPFAM" id="SSF52540">
    <property type="entry name" value="P-loop containing nucleoside triphosphate hydrolases"/>
    <property type="match status" value="1"/>
</dbReference>
<dbReference type="InterPro" id="IPR014001">
    <property type="entry name" value="Helicase_ATP-bd"/>
</dbReference>
<proteinExistence type="predicted"/>
<dbReference type="VEuPathDB" id="TriTrypDB:LPMP_201940"/>
<dbReference type="InterPro" id="IPR011709">
    <property type="entry name" value="DEAD-box_helicase_OB_fold"/>
</dbReference>
<dbReference type="PANTHER" id="PTHR18934:SF109">
    <property type="entry name" value="ATP-DEPENDENT RNA HELICASE DHX15 HOMOLOG"/>
    <property type="match status" value="1"/>
</dbReference>
<dbReference type="InterPro" id="IPR011545">
    <property type="entry name" value="DEAD/DEAH_box_helicase_dom"/>
</dbReference>
<dbReference type="Gene3D" id="3.40.50.300">
    <property type="entry name" value="P-loop containing nucleotide triphosphate hydrolases"/>
    <property type="match status" value="2"/>
</dbReference>
<dbReference type="CDD" id="cd18791">
    <property type="entry name" value="SF2_C_RHA"/>
    <property type="match status" value="1"/>
</dbReference>